<evidence type="ECO:0000313" key="2">
    <source>
        <dbReference type="EnsemblPlants" id="Bo9g138270.1"/>
    </source>
</evidence>
<dbReference type="HOGENOM" id="CLU_2310005_0_0_1"/>
<evidence type="ECO:0000256" key="1">
    <source>
        <dbReference type="SAM" id="MobiDB-lite"/>
    </source>
</evidence>
<sequence length="100" mass="11433">MRQKRINNYFNLLWIEVVKAALSDFQQEMLAESQFRQLMLMGAHTFFNHVRPPDFVTAVGKPIRYGIGDFEFVTGLNCGTPPTPNVGGQRMTKGKKRQSK</sequence>
<dbReference type="EnsemblPlants" id="Bo9g138270.1">
    <property type="protein sequence ID" value="Bo9g138270.1"/>
    <property type="gene ID" value="Bo9g138270"/>
</dbReference>
<evidence type="ECO:0000313" key="3">
    <source>
        <dbReference type="Proteomes" id="UP000032141"/>
    </source>
</evidence>
<organism evidence="2 3">
    <name type="scientific">Brassica oleracea var. oleracea</name>
    <dbReference type="NCBI Taxonomy" id="109376"/>
    <lineage>
        <taxon>Eukaryota</taxon>
        <taxon>Viridiplantae</taxon>
        <taxon>Streptophyta</taxon>
        <taxon>Embryophyta</taxon>
        <taxon>Tracheophyta</taxon>
        <taxon>Spermatophyta</taxon>
        <taxon>Magnoliopsida</taxon>
        <taxon>eudicotyledons</taxon>
        <taxon>Gunneridae</taxon>
        <taxon>Pentapetalae</taxon>
        <taxon>rosids</taxon>
        <taxon>malvids</taxon>
        <taxon>Brassicales</taxon>
        <taxon>Brassicaceae</taxon>
        <taxon>Brassiceae</taxon>
        <taxon>Brassica</taxon>
    </lineage>
</organism>
<keyword evidence="3" id="KW-1185">Reference proteome</keyword>
<dbReference type="Proteomes" id="UP000032141">
    <property type="component" value="Chromosome C9"/>
</dbReference>
<protein>
    <submittedName>
        <fullName evidence="2">Uncharacterized protein</fullName>
    </submittedName>
</protein>
<name>A0A0D3ECR0_BRAOL</name>
<reference evidence="2 3" key="1">
    <citation type="journal article" date="2014" name="Genome Biol.">
        <title>Transcriptome and methylome profiling reveals relics of genome dominance in the mesopolyploid Brassica oleracea.</title>
        <authorList>
            <person name="Parkin I.A."/>
            <person name="Koh C."/>
            <person name="Tang H."/>
            <person name="Robinson S.J."/>
            <person name="Kagale S."/>
            <person name="Clarke W.E."/>
            <person name="Town C.D."/>
            <person name="Nixon J."/>
            <person name="Krishnakumar V."/>
            <person name="Bidwell S.L."/>
            <person name="Denoeud F."/>
            <person name="Belcram H."/>
            <person name="Links M.G."/>
            <person name="Just J."/>
            <person name="Clarke C."/>
            <person name="Bender T."/>
            <person name="Huebert T."/>
            <person name="Mason A.S."/>
            <person name="Pires J.C."/>
            <person name="Barker G."/>
            <person name="Moore J."/>
            <person name="Walley P.G."/>
            <person name="Manoli S."/>
            <person name="Batley J."/>
            <person name="Edwards D."/>
            <person name="Nelson M.N."/>
            <person name="Wang X."/>
            <person name="Paterson A.H."/>
            <person name="King G."/>
            <person name="Bancroft I."/>
            <person name="Chalhoub B."/>
            <person name="Sharpe A.G."/>
        </authorList>
    </citation>
    <scope>NUCLEOTIDE SEQUENCE</scope>
    <source>
        <strain evidence="2 3">cv. TO1000</strain>
    </source>
</reference>
<proteinExistence type="predicted"/>
<dbReference type="Gramene" id="Bo9g138270.1">
    <property type="protein sequence ID" value="Bo9g138270.1"/>
    <property type="gene ID" value="Bo9g138270"/>
</dbReference>
<feature type="region of interest" description="Disordered" evidence="1">
    <location>
        <begin position="80"/>
        <end position="100"/>
    </location>
</feature>
<dbReference type="AlphaFoldDB" id="A0A0D3ECR0"/>
<reference evidence="2" key="2">
    <citation type="submission" date="2015-03" db="UniProtKB">
        <authorList>
            <consortium name="EnsemblPlants"/>
        </authorList>
    </citation>
    <scope>IDENTIFICATION</scope>
</reference>
<accession>A0A0D3ECR0</accession>